<dbReference type="Proteomes" id="UP001597237">
    <property type="component" value="Unassembled WGS sequence"/>
</dbReference>
<feature type="signal peptide" evidence="1">
    <location>
        <begin position="1"/>
        <end position="23"/>
    </location>
</feature>
<protein>
    <recommendedName>
        <fullName evidence="4">UrcA family protein</fullName>
    </recommendedName>
</protein>
<evidence type="ECO:0000313" key="3">
    <source>
        <dbReference type="Proteomes" id="UP001597237"/>
    </source>
</evidence>
<evidence type="ECO:0000313" key="2">
    <source>
        <dbReference type="EMBL" id="MFD1784337.1"/>
    </source>
</evidence>
<keyword evidence="1" id="KW-0732">Signal</keyword>
<dbReference type="InterPro" id="IPR058067">
    <property type="entry name" value="CC_3452-like"/>
</dbReference>
<reference evidence="3" key="1">
    <citation type="journal article" date="2019" name="Int. J. Syst. Evol. Microbiol.">
        <title>The Global Catalogue of Microorganisms (GCM) 10K type strain sequencing project: providing services to taxonomists for standard genome sequencing and annotation.</title>
        <authorList>
            <consortium name="The Broad Institute Genomics Platform"/>
            <consortium name="The Broad Institute Genome Sequencing Center for Infectious Disease"/>
            <person name="Wu L."/>
            <person name="Ma J."/>
        </authorList>
    </citation>
    <scope>NUCLEOTIDE SEQUENCE [LARGE SCALE GENOMIC DNA]</scope>
    <source>
        <strain evidence="3">DFY28</strain>
    </source>
</reference>
<gene>
    <name evidence="2" type="ORF">ACFSC0_13100</name>
</gene>
<dbReference type="InterPro" id="IPR058513">
    <property type="entry name" value="DUF8200"/>
</dbReference>
<evidence type="ECO:0000256" key="1">
    <source>
        <dbReference type="SAM" id="SignalP"/>
    </source>
</evidence>
<feature type="chain" id="PRO_5045339919" description="UrcA family protein" evidence="1">
    <location>
        <begin position="24"/>
        <end position="116"/>
    </location>
</feature>
<sequence length="116" mass="11978">MQRLGFLGAAALAAVIAAPHAQAGETSRREAQRVEAVAASLETAVGEVAWTCVADRCVGVGPKRLDSMMKECRKVSAAVGPLASFERSGRKMSARDVSTCNRLAGTAGYNLAGAGR</sequence>
<keyword evidence="3" id="KW-1185">Reference proteome</keyword>
<dbReference type="EMBL" id="JBHUEY010000001">
    <property type="protein sequence ID" value="MFD1784337.1"/>
    <property type="molecule type" value="Genomic_DNA"/>
</dbReference>
<evidence type="ECO:0008006" key="4">
    <source>
        <dbReference type="Google" id="ProtNLM"/>
    </source>
</evidence>
<dbReference type="RefSeq" id="WP_377283713.1">
    <property type="nucleotide sequence ID" value="NZ_JBHRSI010000009.1"/>
</dbReference>
<comment type="caution">
    <text evidence="2">The sequence shown here is derived from an EMBL/GenBank/DDBJ whole genome shotgun (WGS) entry which is preliminary data.</text>
</comment>
<accession>A0ABW4N2C7</accession>
<dbReference type="Pfam" id="PF26624">
    <property type="entry name" value="DUF8200"/>
    <property type="match status" value="1"/>
</dbReference>
<name>A0ABW4N2C7_9CAUL</name>
<dbReference type="NCBIfam" id="NF047636">
    <property type="entry name" value="CC_3452_fam"/>
    <property type="match status" value="1"/>
</dbReference>
<organism evidence="2 3">
    <name type="scientific">Phenylobacterium terrae</name>
    <dbReference type="NCBI Taxonomy" id="2665495"/>
    <lineage>
        <taxon>Bacteria</taxon>
        <taxon>Pseudomonadati</taxon>
        <taxon>Pseudomonadota</taxon>
        <taxon>Alphaproteobacteria</taxon>
        <taxon>Caulobacterales</taxon>
        <taxon>Caulobacteraceae</taxon>
        <taxon>Phenylobacterium</taxon>
    </lineage>
</organism>
<proteinExistence type="predicted"/>